<dbReference type="InterPro" id="IPR014710">
    <property type="entry name" value="RmlC-like_jellyroll"/>
</dbReference>
<evidence type="ECO:0000256" key="2">
    <source>
        <dbReference type="ARBA" id="ARBA00023303"/>
    </source>
</evidence>
<keyword evidence="4" id="KW-0812">Transmembrane</keyword>
<feature type="transmembrane region" description="Helical" evidence="4">
    <location>
        <begin position="237"/>
        <end position="258"/>
    </location>
</feature>
<keyword evidence="1" id="KW-0813">Transport</keyword>
<name>A0AAD4YYI9_PRUDU</name>
<keyword evidence="7" id="KW-1185">Reference proteome</keyword>
<evidence type="ECO:0000313" key="7">
    <source>
        <dbReference type="Proteomes" id="UP001054821"/>
    </source>
</evidence>
<dbReference type="GO" id="GO:0016020">
    <property type="term" value="C:membrane"/>
    <property type="evidence" value="ECO:0007669"/>
    <property type="project" value="UniProtKB-SubCell"/>
</dbReference>
<dbReference type="GO" id="GO:0034220">
    <property type="term" value="P:monoatomic ion transmembrane transport"/>
    <property type="evidence" value="ECO:0007669"/>
    <property type="project" value="UniProtKB-KW"/>
</dbReference>
<reference evidence="6 7" key="1">
    <citation type="journal article" date="2022" name="G3 (Bethesda)">
        <title>Whole-genome sequence and methylome profiling of the almond [Prunus dulcis (Mill.) D.A. Webb] cultivar 'Nonpareil'.</title>
        <authorList>
            <person name="D'Amico-Willman K.M."/>
            <person name="Ouma W.Z."/>
            <person name="Meulia T."/>
            <person name="Sideli G.M."/>
            <person name="Gradziel T.M."/>
            <person name="Fresnedo-Ramirez J."/>
        </authorList>
    </citation>
    <scope>NUCLEOTIDE SEQUENCE [LARGE SCALE GENOMIC DNA]</scope>
    <source>
        <strain evidence="6">Clone GOH B32 T37-40</strain>
    </source>
</reference>
<proteinExistence type="predicted"/>
<sequence>MKILRATPARGASPDKRSPRPPISNLCIFLPAANTCQGKCWAPPDQASPKARLAWGPAACSFAEFLLSFSLSRSTHLSQSIPDETVKEKSTVTYGGDIPTTKWASILYPSWKTIPVVWYPVFICSCVLSVLVDPLFLYIPIVNEDNKCLGLDKKLKKVVLILRSLTDVFYMVHIIFQYFYGQTVWEKKIKWVFPLTRKISRSCILICFLIIDILAILPIPQVVIFIFLTKMKGPTSLILNFLILFQFLPRVLCIYFATQELYLFPRGKWVKSIYQSFAIIVVSHVFGALWYFFSIQRETACWQYACQSKNGCEVNSFDCDDDRTLRNIILLSELCPINPSNATVFNFGIFLDSLQSGMVGTTDFRPKLLHYFWWGLRNLSSFGQNLQTSNHAWENLFAIFISLTGMLLFLIYLQGILQVPMFQTMDDRSLEAICSNFDPVFYGEDSYIIREGEPLGKMVFILRGNILTYATNNNGTNGSTTTICLNKGDIYGEELVKWASNSVTSSSNLPVLTKVSLSDLPISTTTLKCYTKIEAFTLMATDLKRIVQENKKDL</sequence>
<dbReference type="SUPFAM" id="SSF81324">
    <property type="entry name" value="Voltage-gated potassium channels"/>
    <property type="match status" value="1"/>
</dbReference>
<keyword evidence="2" id="KW-0407">Ion channel</keyword>
<dbReference type="SMART" id="SM00100">
    <property type="entry name" value="cNMP"/>
    <property type="match status" value="1"/>
</dbReference>
<keyword evidence="1" id="KW-1071">Ligand-gated ion channel</keyword>
<feature type="transmembrane region" description="Helical" evidence="4">
    <location>
        <begin position="273"/>
        <end position="293"/>
    </location>
</feature>
<dbReference type="InterPro" id="IPR018490">
    <property type="entry name" value="cNMP-bd_dom_sf"/>
</dbReference>
<dbReference type="PANTHER" id="PTHR45651">
    <property type="entry name" value="CYCLIC NUCLEOTIDE-GATED ION CHANNEL 15-RELATED-RELATED"/>
    <property type="match status" value="1"/>
</dbReference>
<organism evidence="6 7">
    <name type="scientific">Prunus dulcis</name>
    <name type="common">Almond</name>
    <name type="synonym">Amygdalus dulcis</name>
    <dbReference type="NCBI Taxonomy" id="3755"/>
    <lineage>
        <taxon>Eukaryota</taxon>
        <taxon>Viridiplantae</taxon>
        <taxon>Streptophyta</taxon>
        <taxon>Embryophyta</taxon>
        <taxon>Tracheophyta</taxon>
        <taxon>Spermatophyta</taxon>
        <taxon>Magnoliopsida</taxon>
        <taxon>eudicotyledons</taxon>
        <taxon>Gunneridae</taxon>
        <taxon>Pentapetalae</taxon>
        <taxon>rosids</taxon>
        <taxon>fabids</taxon>
        <taxon>Rosales</taxon>
        <taxon>Rosaceae</taxon>
        <taxon>Amygdaloideae</taxon>
        <taxon>Amygdaleae</taxon>
        <taxon>Prunus</taxon>
    </lineage>
</organism>
<feature type="region of interest" description="Disordered" evidence="3">
    <location>
        <begin position="1"/>
        <end position="20"/>
    </location>
</feature>
<dbReference type="CDD" id="cd00038">
    <property type="entry name" value="CAP_ED"/>
    <property type="match status" value="1"/>
</dbReference>
<feature type="transmembrane region" description="Helical" evidence="4">
    <location>
        <begin position="160"/>
        <end position="179"/>
    </location>
</feature>
<keyword evidence="4" id="KW-1133">Transmembrane helix</keyword>
<gene>
    <name evidence="6" type="ORF">L3X38_035138</name>
</gene>
<dbReference type="AlphaFoldDB" id="A0AAD4YYI9"/>
<evidence type="ECO:0000256" key="1">
    <source>
        <dbReference type="ARBA" id="ARBA00023286"/>
    </source>
</evidence>
<feature type="domain" description="Cyclic nucleotide-binding" evidence="5">
    <location>
        <begin position="421"/>
        <end position="493"/>
    </location>
</feature>
<dbReference type="PANTHER" id="PTHR45651:SF68">
    <property type="entry name" value="ION TRANSPORT DOMAIN-CONTAINING PROTEIN"/>
    <property type="match status" value="1"/>
</dbReference>
<dbReference type="SUPFAM" id="SSF51206">
    <property type="entry name" value="cAMP-binding domain-like"/>
    <property type="match status" value="1"/>
</dbReference>
<dbReference type="Proteomes" id="UP001054821">
    <property type="component" value="Chromosome 6"/>
</dbReference>
<accession>A0AAD4YYI9</accession>
<feature type="transmembrane region" description="Helical" evidence="4">
    <location>
        <begin position="117"/>
        <end position="139"/>
    </location>
</feature>
<evidence type="ECO:0000313" key="6">
    <source>
        <dbReference type="EMBL" id="KAI5326064.1"/>
    </source>
</evidence>
<protein>
    <recommendedName>
        <fullName evidence="5">Cyclic nucleotide-binding domain-containing protein</fullName>
    </recommendedName>
</protein>
<keyword evidence="4" id="KW-0472">Membrane</keyword>
<comment type="caution">
    <text evidence="6">The sequence shown here is derived from an EMBL/GenBank/DDBJ whole genome shotgun (WGS) entry which is preliminary data.</text>
</comment>
<dbReference type="InterPro" id="IPR000595">
    <property type="entry name" value="cNMP-bd_dom"/>
</dbReference>
<evidence type="ECO:0000256" key="4">
    <source>
        <dbReference type="SAM" id="Phobius"/>
    </source>
</evidence>
<feature type="transmembrane region" description="Helical" evidence="4">
    <location>
        <begin position="199"/>
        <end position="228"/>
    </location>
</feature>
<feature type="transmembrane region" description="Helical" evidence="4">
    <location>
        <begin position="396"/>
        <end position="417"/>
    </location>
</feature>
<dbReference type="EMBL" id="JAJFAZ020000006">
    <property type="protein sequence ID" value="KAI5326064.1"/>
    <property type="molecule type" value="Genomic_DNA"/>
</dbReference>
<dbReference type="PROSITE" id="PS50042">
    <property type="entry name" value="CNMP_BINDING_3"/>
    <property type="match status" value="1"/>
</dbReference>
<keyword evidence="1" id="KW-0406">Ion transport</keyword>
<dbReference type="Gene3D" id="2.60.120.10">
    <property type="entry name" value="Jelly Rolls"/>
    <property type="match status" value="1"/>
</dbReference>
<evidence type="ECO:0000259" key="5">
    <source>
        <dbReference type="PROSITE" id="PS50042"/>
    </source>
</evidence>
<evidence type="ECO:0000256" key="3">
    <source>
        <dbReference type="SAM" id="MobiDB-lite"/>
    </source>
</evidence>